<gene>
    <name evidence="3" type="primary">thpR</name>
    <name evidence="3" type="ORF">GRH90_00450</name>
</gene>
<name>A0A845SCW1_9GAMM</name>
<dbReference type="NCBIfam" id="TIGR02258">
    <property type="entry name" value="2_5_ligase"/>
    <property type="match status" value="1"/>
</dbReference>
<dbReference type="Proteomes" id="UP000461443">
    <property type="component" value="Unassembled WGS sequence"/>
</dbReference>
<accession>A0A845SCW1</accession>
<dbReference type="AlphaFoldDB" id="A0A845SCW1"/>
<evidence type="ECO:0000256" key="1">
    <source>
        <dbReference type="ARBA" id="ARBA00022801"/>
    </source>
</evidence>
<dbReference type="RefSeq" id="WP_162363930.1">
    <property type="nucleotide sequence ID" value="NZ_WUBS01000001.1"/>
</dbReference>
<feature type="short sequence motif" description="HXTX 2" evidence="2">
    <location>
        <begin position="125"/>
        <end position="128"/>
    </location>
</feature>
<dbReference type="EMBL" id="WUBS01000001">
    <property type="protein sequence ID" value="NDL61242.1"/>
    <property type="molecule type" value="Genomic_DNA"/>
</dbReference>
<feature type="short sequence motif" description="HXTX 1" evidence="2">
    <location>
        <begin position="43"/>
        <end position="46"/>
    </location>
</feature>
<comment type="function">
    <text evidence="2">Hydrolyzes RNA 2',3'-cyclic phosphodiester to an RNA 2'-phosphomonoester.</text>
</comment>
<dbReference type="Pfam" id="PF13563">
    <property type="entry name" value="2_5_RNA_ligase2"/>
    <property type="match status" value="1"/>
</dbReference>
<dbReference type="InterPro" id="IPR004175">
    <property type="entry name" value="RNA_CPDase"/>
</dbReference>
<dbReference type="InterPro" id="IPR009097">
    <property type="entry name" value="Cyclic_Pdiesterase"/>
</dbReference>
<reference evidence="3 4" key="2">
    <citation type="submission" date="2020-02" db="EMBL/GenBank/DDBJ databases">
        <title>The new genus of Enterobacteriales.</title>
        <authorList>
            <person name="Kim I.S."/>
        </authorList>
    </citation>
    <scope>NUCLEOTIDE SEQUENCE [LARGE SCALE GENOMIC DNA]</scope>
    <source>
        <strain evidence="3 4">SAP-6</strain>
    </source>
</reference>
<keyword evidence="1 2" id="KW-0378">Hydrolase</keyword>
<keyword evidence="4" id="KW-1185">Reference proteome</keyword>
<comment type="similarity">
    <text evidence="2">Belongs to the 2H phosphoesterase superfamily. ThpR family.</text>
</comment>
<reference evidence="3 4" key="1">
    <citation type="submission" date="2019-12" db="EMBL/GenBank/DDBJ databases">
        <authorList>
            <person name="Lee S.D."/>
        </authorList>
    </citation>
    <scope>NUCLEOTIDE SEQUENCE [LARGE SCALE GENOMIC DNA]</scope>
    <source>
        <strain evidence="3 4">SAP-6</strain>
    </source>
</reference>
<dbReference type="HAMAP" id="MF_01940">
    <property type="entry name" value="RNA_CPDase"/>
    <property type="match status" value="1"/>
</dbReference>
<comment type="catalytic activity">
    <reaction evidence="2">
        <text>a 3'-end 2',3'-cyclophospho-ribonucleotide-RNA + H2O = a 3'-end 2'-phospho-ribonucleotide-RNA + H(+)</text>
        <dbReference type="Rhea" id="RHEA:11828"/>
        <dbReference type="Rhea" id="RHEA-COMP:10464"/>
        <dbReference type="Rhea" id="RHEA-COMP:17353"/>
        <dbReference type="ChEBI" id="CHEBI:15377"/>
        <dbReference type="ChEBI" id="CHEBI:15378"/>
        <dbReference type="ChEBI" id="CHEBI:83064"/>
        <dbReference type="ChEBI" id="CHEBI:173113"/>
        <dbReference type="EC" id="3.1.4.58"/>
    </reaction>
</comment>
<dbReference type="PANTHER" id="PTHR35561">
    <property type="entry name" value="RNA 2',3'-CYCLIC PHOSPHODIESTERASE"/>
    <property type="match status" value="1"/>
</dbReference>
<dbReference type="Gene3D" id="3.90.1140.10">
    <property type="entry name" value="Cyclic phosphodiesterase"/>
    <property type="match status" value="1"/>
</dbReference>
<dbReference type="EC" id="3.1.4.58" evidence="2"/>
<dbReference type="GO" id="GO:0008664">
    <property type="term" value="F:RNA 2',3'-cyclic 3'-phosphodiesterase activity"/>
    <property type="evidence" value="ECO:0007669"/>
    <property type="project" value="UniProtKB-EC"/>
</dbReference>
<feature type="active site" description="Proton donor" evidence="2">
    <location>
        <position position="43"/>
    </location>
</feature>
<dbReference type="PANTHER" id="PTHR35561:SF1">
    <property type="entry name" value="RNA 2',3'-CYCLIC PHOSPHODIESTERASE"/>
    <property type="match status" value="1"/>
</dbReference>
<evidence type="ECO:0000313" key="4">
    <source>
        <dbReference type="Proteomes" id="UP000461443"/>
    </source>
</evidence>
<protein>
    <recommendedName>
        <fullName evidence="2">RNA 2',3'-cyclic phosphodiesterase</fullName>
        <shortName evidence="2">RNA 2',3'-CPDase</shortName>
        <ecNumber evidence="2">3.1.4.58</ecNumber>
    </recommendedName>
</protein>
<evidence type="ECO:0000256" key="2">
    <source>
        <dbReference type="HAMAP-Rule" id="MF_01940"/>
    </source>
</evidence>
<dbReference type="SUPFAM" id="SSF55144">
    <property type="entry name" value="LigT-like"/>
    <property type="match status" value="1"/>
</dbReference>
<sequence length="181" mass="19961">MTSTRRLFFAIALPDSVRQAIIGWRAGQFPYEAGRPVAAANLHITLAFLGEVSANKEQALRAAAMRLQQKPFTLALDDCGHWPGSGVVWLGMKRAPRGLLQLAQRLRAQAARNGCYQSPLPFHPHVTLLRQARQAVALPPGAPGWEITVDGFSLYASLFDNGRTRYMLLDSWPLAGRRDSV</sequence>
<feature type="active site" description="Proton acceptor" evidence="2">
    <location>
        <position position="125"/>
    </location>
</feature>
<dbReference type="NCBIfam" id="NF011704">
    <property type="entry name" value="PRK15124.1"/>
    <property type="match status" value="1"/>
</dbReference>
<dbReference type="GO" id="GO:0004113">
    <property type="term" value="F:2',3'-cyclic-nucleotide 3'-phosphodiesterase activity"/>
    <property type="evidence" value="ECO:0007669"/>
    <property type="project" value="InterPro"/>
</dbReference>
<organism evidence="3 4">
    <name type="scientific">Acerihabitans arboris</name>
    <dbReference type="NCBI Taxonomy" id="2691583"/>
    <lineage>
        <taxon>Bacteria</taxon>
        <taxon>Pseudomonadati</taxon>
        <taxon>Pseudomonadota</taxon>
        <taxon>Gammaproteobacteria</taxon>
        <taxon>Enterobacterales</taxon>
        <taxon>Pectobacteriaceae</taxon>
        <taxon>Acerihabitans</taxon>
    </lineage>
</organism>
<proteinExistence type="inferred from homology"/>
<comment type="caution">
    <text evidence="3">The sequence shown here is derived from an EMBL/GenBank/DDBJ whole genome shotgun (WGS) entry which is preliminary data.</text>
</comment>
<evidence type="ECO:0000313" key="3">
    <source>
        <dbReference type="EMBL" id="NDL61242.1"/>
    </source>
</evidence>